<dbReference type="Proteomes" id="UP000268014">
    <property type="component" value="Unassembled WGS sequence"/>
</dbReference>
<evidence type="ECO:0000313" key="4">
    <source>
        <dbReference type="WBParaSite" id="HPLM_0000434301-mRNA-1"/>
    </source>
</evidence>
<evidence type="ECO:0000256" key="1">
    <source>
        <dbReference type="SAM" id="SignalP"/>
    </source>
</evidence>
<protein>
    <submittedName>
        <fullName evidence="4">Secreted protein</fullName>
    </submittedName>
</protein>
<evidence type="ECO:0000313" key="3">
    <source>
        <dbReference type="Proteomes" id="UP000268014"/>
    </source>
</evidence>
<dbReference type="EMBL" id="UZAF01016200">
    <property type="protein sequence ID" value="VDO22995.1"/>
    <property type="molecule type" value="Genomic_DNA"/>
</dbReference>
<evidence type="ECO:0000313" key="2">
    <source>
        <dbReference type="EMBL" id="VDO22995.1"/>
    </source>
</evidence>
<reference evidence="4" key="1">
    <citation type="submission" date="2017-02" db="UniProtKB">
        <authorList>
            <consortium name="WormBaseParasite"/>
        </authorList>
    </citation>
    <scope>IDENTIFICATION</scope>
</reference>
<reference evidence="2 3" key="2">
    <citation type="submission" date="2018-11" db="EMBL/GenBank/DDBJ databases">
        <authorList>
            <consortium name="Pathogen Informatics"/>
        </authorList>
    </citation>
    <scope>NUCLEOTIDE SEQUENCE [LARGE SCALE GENOMIC DNA]</scope>
    <source>
        <strain evidence="2 3">MHpl1</strain>
    </source>
</reference>
<gene>
    <name evidence="2" type="ORF">HPLM_LOCUS4335</name>
</gene>
<keyword evidence="3" id="KW-1185">Reference proteome</keyword>
<feature type="chain" id="PRO_5043123374" evidence="1">
    <location>
        <begin position="20"/>
        <end position="59"/>
    </location>
</feature>
<dbReference type="AlphaFoldDB" id="A0A0N4W3F5"/>
<sequence length="59" mass="6773">MHFVNFLTLLLGCYGFTRIHEVVVDQPGCRPPNQHHDLLSTLLRLGKMPWGLIHVQPLI</sequence>
<name>A0A0N4W3F5_HAEPC</name>
<dbReference type="WBParaSite" id="HPLM_0000434301-mRNA-1">
    <property type="protein sequence ID" value="HPLM_0000434301-mRNA-1"/>
    <property type="gene ID" value="HPLM_0000434301"/>
</dbReference>
<feature type="signal peptide" evidence="1">
    <location>
        <begin position="1"/>
        <end position="19"/>
    </location>
</feature>
<keyword evidence="1" id="KW-0732">Signal</keyword>
<organism evidence="4">
    <name type="scientific">Haemonchus placei</name>
    <name type="common">Barber's pole worm</name>
    <dbReference type="NCBI Taxonomy" id="6290"/>
    <lineage>
        <taxon>Eukaryota</taxon>
        <taxon>Metazoa</taxon>
        <taxon>Ecdysozoa</taxon>
        <taxon>Nematoda</taxon>
        <taxon>Chromadorea</taxon>
        <taxon>Rhabditida</taxon>
        <taxon>Rhabditina</taxon>
        <taxon>Rhabditomorpha</taxon>
        <taxon>Strongyloidea</taxon>
        <taxon>Trichostrongylidae</taxon>
        <taxon>Haemonchus</taxon>
    </lineage>
</organism>
<proteinExistence type="predicted"/>
<accession>A0A0N4W3F5</accession>